<dbReference type="Proteomes" id="UP000192578">
    <property type="component" value="Unassembled WGS sequence"/>
</dbReference>
<dbReference type="EMBL" id="MTYJ01000032">
    <property type="protein sequence ID" value="OQV20170.1"/>
    <property type="molecule type" value="Genomic_DNA"/>
</dbReference>
<dbReference type="AlphaFoldDB" id="A0A1W0WY87"/>
<sequence>MDSCLSHVSRLICVVLLVGMLSASSWVDAGSLRQMPQQRRGGAQAAASPTLQMLMRDPGYESSSSGSGGETINPKYDDLAALVDSLSKVRALGDYFSHRGRPRYG</sequence>
<gene>
    <name evidence="3" type="ORF">BV898_05728</name>
</gene>
<evidence type="ECO:0000256" key="2">
    <source>
        <dbReference type="SAM" id="SignalP"/>
    </source>
</evidence>
<feature type="region of interest" description="Disordered" evidence="1">
    <location>
        <begin position="37"/>
        <end position="72"/>
    </location>
</feature>
<reference evidence="4" key="1">
    <citation type="submission" date="2017-01" db="EMBL/GenBank/DDBJ databases">
        <title>Comparative genomics of anhydrobiosis in the tardigrade Hypsibius dujardini.</title>
        <authorList>
            <person name="Yoshida Y."/>
            <person name="Koutsovoulos G."/>
            <person name="Laetsch D."/>
            <person name="Stevens L."/>
            <person name="Kumar S."/>
            <person name="Horikawa D."/>
            <person name="Ishino K."/>
            <person name="Komine S."/>
            <person name="Tomita M."/>
            <person name="Blaxter M."/>
            <person name="Arakawa K."/>
        </authorList>
    </citation>
    <scope>NUCLEOTIDE SEQUENCE [LARGE SCALE GENOMIC DNA]</scope>
    <source>
        <strain evidence="4">Z151</strain>
    </source>
</reference>
<accession>A0A1W0WY87</accession>
<organism evidence="3 4">
    <name type="scientific">Hypsibius exemplaris</name>
    <name type="common">Freshwater tardigrade</name>
    <dbReference type="NCBI Taxonomy" id="2072580"/>
    <lineage>
        <taxon>Eukaryota</taxon>
        <taxon>Metazoa</taxon>
        <taxon>Ecdysozoa</taxon>
        <taxon>Tardigrada</taxon>
        <taxon>Eutardigrada</taxon>
        <taxon>Parachela</taxon>
        <taxon>Hypsibioidea</taxon>
        <taxon>Hypsibiidae</taxon>
        <taxon>Hypsibius</taxon>
    </lineage>
</organism>
<proteinExistence type="predicted"/>
<feature type="chain" id="PRO_5012958244" evidence="2">
    <location>
        <begin position="24"/>
        <end position="105"/>
    </location>
</feature>
<evidence type="ECO:0000256" key="1">
    <source>
        <dbReference type="SAM" id="MobiDB-lite"/>
    </source>
</evidence>
<keyword evidence="4" id="KW-1185">Reference proteome</keyword>
<feature type="compositionally biased region" description="Low complexity" evidence="1">
    <location>
        <begin position="37"/>
        <end position="47"/>
    </location>
</feature>
<protein>
    <submittedName>
        <fullName evidence="3">Uncharacterized protein</fullName>
    </submittedName>
</protein>
<feature type="signal peptide" evidence="2">
    <location>
        <begin position="1"/>
        <end position="23"/>
    </location>
</feature>
<name>A0A1W0WY87_HYPEX</name>
<evidence type="ECO:0000313" key="4">
    <source>
        <dbReference type="Proteomes" id="UP000192578"/>
    </source>
</evidence>
<comment type="caution">
    <text evidence="3">The sequence shown here is derived from an EMBL/GenBank/DDBJ whole genome shotgun (WGS) entry which is preliminary data.</text>
</comment>
<keyword evidence="2" id="KW-0732">Signal</keyword>
<evidence type="ECO:0000313" key="3">
    <source>
        <dbReference type="EMBL" id="OQV20170.1"/>
    </source>
</evidence>